<sequence length="134" mass="15276">MTPWYSTKQIPEEATVCSPEVQGSELTVRPPCCPNYLELHYLMVTASSELHIPHQPLLVVENKVQHDTSPCWLFYNLEKEVIIHAFLEPPGFLMPCCVVSPADTDVVEDHHEESGLMNVRLLLSEQPYPLHKIK</sequence>
<proteinExistence type="predicted"/>
<reference evidence="2" key="1">
    <citation type="submission" date="2017-11" db="EMBL/GenBank/DDBJ databases">
        <authorList>
            <person name="Lima N.C."/>
            <person name="Parody-Merino A.M."/>
            <person name="Battley P.F."/>
            <person name="Fidler A.E."/>
            <person name="Prosdocimi F."/>
        </authorList>
    </citation>
    <scope>NUCLEOTIDE SEQUENCE [LARGE SCALE GENOMIC DNA]</scope>
</reference>
<evidence type="ECO:0000313" key="1">
    <source>
        <dbReference type="EMBL" id="PKU43799.1"/>
    </source>
</evidence>
<organism evidence="1 2">
    <name type="scientific">Limosa lapponica baueri</name>
    <dbReference type="NCBI Taxonomy" id="1758121"/>
    <lineage>
        <taxon>Eukaryota</taxon>
        <taxon>Metazoa</taxon>
        <taxon>Chordata</taxon>
        <taxon>Craniata</taxon>
        <taxon>Vertebrata</taxon>
        <taxon>Euteleostomi</taxon>
        <taxon>Archelosauria</taxon>
        <taxon>Archosauria</taxon>
        <taxon>Dinosauria</taxon>
        <taxon>Saurischia</taxon>
        <taxon>Theropoda</taxon>
        <taxon>Coelurosauria</taxon>
        <taxon>Aves</taxon>
        <taxon>Neognathae</taxon>
        <taxon>Neoaves</taxon>
        <taxon>Charadriiformes</taxon>
        <taxon>Scolopacidae</taxon>
        <taxon>Limosa</taxon>
    </lineage>
</organism>
<keyword evidence="2" id="KW-1185">Reference proteome</keyword>
<name>A0A2I0UCL3_LIMLA</name>
<dbReference type="AlphaFoldDB" id="A0A2I0UCL3"/>
<dbReference type="EMBL" id="KZ505870">
    <property type="protein sequence ID" value="PKU43799.1"/>
    <property type="molecule type" value="Genomic_DNA"/>
</dbReference>
<dbReference type="Proteomes" id="UP000233556">
    <property type="component" value="Unassembled WGS sequence"/>
</dbReference>
<reference evidence="2" key="2">
    <citation type="submission" date="2017-12" db="EMBL/GenBank/DDBJ databases">
        <title>Genome sequence of the Bar-tailed Godwit (Limosa lapponica baueri).</title>
        <authorList>
            <person name="Lima N.C.B."/>
            <person name="Parody-Merino A.M."/>
            <person name="Battley P.F."/>
            <person name="Fidler A.E."/>
            <person name="Prosdocimi F."/>
        </authorList>
    </citation>
    <scope>NUCLEOTIDE SEQUENCE [LARGE SCALE GENOMIC DNA]</scope>
</reference>
<gene>
    <name evidence="1" type="ORF">llap_5899</name>
</gene>
<accession>A0A2I0UCL3</accession>
<evidence type="ECO:0000313" key="2">
    <source>
        <dbReference type="Proteomes" id="UP000233556"/>
    </source>
</evidence>
<protein>
    <submittedName>
        <fullName evidence="1">Uncharacterized protein</fullName>
    </submittedName>
</protein>